<reference evidence="1" key="1">
    <citation type="submission" date="2022-01" db="EMBL/GenBank/DDBJ databases">
        <title>Genome Sequence Resource for Two Populations of Ditylenchus destructor, the Migratory Endoparasitic Phytonematode.</title>
        <authorList>
            <person name="Zhang H."/>
            <person name="Lin R."/>
            <person name="Xie B."/>
        </authorList>
    </citation>
    <scope>NUCLEOTIDE SEQUENCE</scope>
    <source>
        <strain evidence="1">BazhouSP</strain>
    </source>
</reference>
<comment type="caution">
    <text evidence="1">The sequence shown here is derived from an EMBL/GenBank/DDBJ whole genome shotgun (WGS) entry which is preliminary data.</text>
</comment>
<dbReference type="EMBL" id="JAKKPZ010000009">
    <property type="protein sequence ID" value="KAI1717067.1"/>
    <property type="molecule type" value="Genomic_DNA"/>
</dbReference>
<protein>
    <submittedName>
        <fullName evidence="1">Uncharacterized protein</fullName>
    </submittedName>
</protein>
<evidence type="ECO:0000313" key="2">
    <source>
        <dbReference type="Proteomes" id="UP001201812"/>
    </source>
</evidence>
<name>A0AAD4N3T1_9BILA</name>
<keyword evidence="2" id="KW-1185">Reference proteome</keyword>
<evidence type="ECO:0000313" key="1">
    <source>
        <dbReference type="EMBL" id="KAI1717067.1"/>
    </source>
</evidence>
<proteinExistence type="predicted"/>
<gene>
    <name evidence="1" type="ORF">DdX_06795</name>
</gene>
<dbReference type="AlphaFoldDB" id="A0AAD4N3T1"/>
<sequence>MAGSLNLECQKIPAIKASEVKCSTLASSPQCNGWPEGCRDSQWLAGFNAYAIENSTNAVLLDPICCESPRLKIDSLTCATERLNNARQAFDHSILGGDLIYRGIQCWHQYNSANTVVDLAWKVEICQYLPITDLRPKLYSGISHSKDEESLKAVAAPPENCPACNCHCGIDVCHDGTEPVRIVHKTFPHPGKCSCQCICRYECL</sequence>
<dbReference type="Proteomes" id="UP001201812">
    <property type="component" value="Unassembled WGS sequence"/>
</dbReference>
<accession>A0AAD4N3T1</accession>
<organism evidence="1 2">
    <name type="scientific">Ditylenchus destructor</name>
    <dbReference type="NCBI Taxonomy" id="166010"/>
    <lineage>
        <taxon>Eukaryota</taxon>
        <taxon>Metazoa</taxon>
        <taxon>Ecdysozoa</taxon>
        <taxon>Nematoda</taxon>
        <taxon>Chromadorea</taxon>
        <taxon>Rhabditida</taxon>
        <taxon>Tylenchina</taxon>
        <taxon>Tylenchomorpha</taxon>
        <taxon>Sphaerularioidea</taxon>
        <taxon>Anguinidae</taxon>
        <taxon>Anguininae</taxon>
        <taxon>Ditylenchus</taxon>
    </lineage>
</organism>